<name>A0A6N2ASA0_SOLCI</name>
<protein>
    <recommendedName>
        <fullName evidence="3">Ubiquitin-like protease family profile domain-containing protein</fullName>
    </recommendedName>
</protein>
<organism evidence="4">
    <name type="scientific">Solanum chilense</name>
    <name type="common">Tomato</name>
    <name type="synonym">Lycopersicon chilense</name>
    <dbReference type="NCBI Taxonomy" id="4083"/>
    <lineage>
        <taxon>Eukaryota</taxon>
        <taxon>Viridiplantae</taxon>
        <taxon>Streptophyta</taxon>
        <taxon>Embryophyta</taxon>
        <taxon>Tracheophyta</taxon>
        <taxon>Spermatophyta</taxon>
        <taxon>Magnoliopsida</taxon>
        <taxon>eudicotyledons</taxon>
        <taxon>Gunneridae</taxon>
        <taxon>Pentapetalae</taxon>
        <taxon>asterids</taxon>
        <taxon>lamiids</taxon>
        <taxon>Solanales</taxon>
        <taxon>Solanaceae</taxon>
        <taxon>Solanoideae</taxon>
        <taxon>Solaneae</taxon>
        <taxon>Solanum</taxon>
        <taxon>Solanum subgen. Lycopersicon</taxon>
    </lineage>
</organism>
<keyword evidence="1" id="KW-0645">Protease</keyword>
<dbReference type="Pfam" id="PF02902">
    <property type="entry name" value="Peptidase_C48"/>
    <property type="match status" value="1"/>
</dbReference>
<evidence type="ECO:0000259" key="3">
    <source>
        <dbReference type="Pfam" id="PF02902"/>
    </source>
</evidence>
<comment type="caution">
    <text evidence="4">The sequence shown here is derived from an EMBL/GenBank/DDBJ whole genome shotgun (WGS) entry which is preliminary data.</text>
</comment>
<dbReference type="AlphaFoldDB" id="A0A6N2ASA0"/>
<evidence type="ECO:0000313" key="4">
    <source>
        <dbReference type="EMBL" id="TMW85342.1"/>
    </source>
</evidence>
<gene>
    <name evidence="4" type="ORF">EJD97_023298</name>
</gene>
<evidence type="ECO:0000256" key="1">
    <source>
        <dbReference type="ARBA" id="ARBA00022670"/>
    </source>
</evidence>
<dbReference type="EMBL" id="RXGB01007547">
    <property type="protein sequence ID" value="TMW85342.1"/>
    <property type="molecule type" value="Genomic_DNA"/>
</dbReference>
<dbReference type="GO" id="GO:0008234">
    <property type="term" value="F:cysteine-type peptidase activity"/>
    <property type="evidence" value="ECO:0007669"/>
    <property type="project" value="InterPro"/>
</dbReference>
<reference evidence="4" key="1">
    <citation type="submission" date="2019-05" db="EMBL/GenBank/DDBJ databases">
        <title>The de novo reference genome and transcriptome assemblies of the wild tomato species Solanum chilense.</title>
        <authorList>
            <person name="Stam R."/>
            <person name="Nosenko T."/>
            <person name="Hoerger A.C."/>
            <person name="Stephan W."/>
            <person name="Seidel M.A."/>
            <person name="Kuhn J.M.M."/>
            <person name="Haberer G."/>
            <person name="Tellier A."/>
        </authorList>
    </citation>
    <scope>NUCLEOTIDE SEQUENCE</scope>
    <source>
        <tissue evidence="4">Mature leaves</tissue>
    </source>
</reference>
<sequence>MADVIRPNFSFEGCEITNRSPSYLIDEFIEWVTTVLLKIHNKKADDDISTQEHIDRGRVVSVHERSIINVMKELSISAGPWHLVDDRTNYPELDAHKEKQIGTLLESHNPFNIEYVEGIMQQEDDSLDCGLYIATFAEFLSDQLVIPPDTDGHLANYLCNRYATFLWRYDSDKVKDGYTSENDDPPNLKDTFVAL</sequence>
<dbReference type="InterPro" id="IPR003653">
    <property type="entry name" value="Peptidase_C48_C"/>
</dbReference>
<dbReference type="PANTHER" id="PTHR33022">
    <property type="entry name" value="DUF1985 DOMAIN-CONTAINING PROTEIN"/>
    <property type="match status" value="1"/>
</dbReference>
<accession>A0A6N2ASA0</accession>
<proteinExistence type="predicted"/>
<keyword evidence="2" id="KW-0378">Hydrolase</keyword>
<feature type="domain" description="Ubiquitin-like protease family profile" evidence="3">
    <location>
        <begin position="101"/>
        <end position="150"/>
    </location>
</feature>
<dbReference type="PANTHER" id="PTHR33022:SF13">
    <property type="entry name" value="UBIQUITIN-LIKE PROTEASE FAMILY PROFILE DOMAIN-CONTAINING PROTEIN"/>
    <property type="match status" value="1"/>
</dbReference>
<evidence type="ECO:0000256" key="2">
    <source>
        <dbReference type="ARBA" id="ARBA00022801"/>
    </source>
</evidence>
<dbReference type="GO" id="GO:0006508">
    <property type="term" value="P:proteolysis"/>
    <property type="evidence" value="ECO:0007669"/>
    <property type="project" value="UniProtKB-KW"/>
</dbReference>